<dbReference type="PROSITE" id="PS50006">
    <property type="entry name" value="FHA_DOMAIN"/>
    <property type="match status" value="1"/>
</dbReference>
<dbReference type="SMART" id="SM00382">
    <property type="entry name" value="AAA"/>
    <property type="match status" value="2"/>
</dbReference>
<evidence type="ECO:0000313" key="8">
    <source>
        <dbReference type="Proteomes" id="UP000652354"/>
    </source>
</evidence>
<dbReference type="Proteomes" id="UP000652354">
    <property type="component" value="Unassembled WGS sequence"/>
</dbReference>
<dbReference type="InterPro" id="IPR027417">
    <property type="entry name" value="P-loop_NTPase"/>
</dbReference>
<evidence type="ECO:0000259" key="6">
    <source>
        <dbReference type="PROSITE" id="PS50901"/>
    </source>
</evidence>
<protein>
    <recommendedName>
        <fullName evidence="9">FtsK/SpoIIIE family protein</fullName>
    </recommendedName>
</protein>
<dbReference type="Pfam" id="PF00498">
    <property type="entry name" value="FHA"/>
    <property type="match status" value="1"/>
</dbReference>
<keyword evidence="2 4" id="KW-0547">Nucleotide-binding</keyword>
<reference evidence="7" key="1">
    <citation type="submission" date="2021-01" db="EMBL/GenBank/DDBJ databases">
        <title>Whole genome shotgun sequence of Demequina activiva NBRC 110675.</title>
        <authorList>
            <person name="Komaki H."/>
            <person name="Tamura T."/>
        </authorList>
    </citation>
    <scope>NUCLEOTIDE SEQUENCE</scope>
    <source>
        <strain evidence="7">NBRC 110675</strain>
    </source>
</reference>
<organism evidence="7 8">
    <name type="scientific">Demequina activiva</name>
    <dbReference type="NCBI Taxonomy" id="1582364"/>
    <lineage>
        <taxon>Bacteria</taxon>
        <taxon>Bacillati</taxon>
        <taxon>Actinomycetota</taxon>
        <taxon>Actinomycetes</taxon>
        <taxon>Micrococcales</taxon>
        <taxon>Demequinaceae</taxon>
        <taxon>Demequina</taxon>
    </lineage>
</organism>
<feature type="binding site" evidence="4">
    <location>
        <begin position="391"/>
        <end position="398"/>
    </location>
    <ligand>
        <name>ATP</name>
        <dbReference type="ChEBI" id="CHEBI:30616"/>
    </ligand>
</feature>
<dbReference type="CDD" id="cd00060">
    <property type="entry name" value="FHA"/>
    <property type="match status" value="1"/>
</dbReference>
<dbReference type="Pfam" id="PF01580">
    <property type="entry name" value="FtsK_SpoIIIE"/>
    <property type="match status" value="1"/>
</dbReference>
<sequence>MRVTVPGDVDLEVRTGTAASRIAQAAGLSELWCGRVRLDDDHPAGVPPLVHGARLSARPEPERCAPPGASGPTLRVIAGPDAGGSVTVGPRGVVVGRSDECDLRLADPAVSQWHALVCPTGRVRDAGSSNGTRGARRLARGQPLRLGRSVVVLDLPSSMADAPPQERPRPAWGTLAAGGAAGVIIAVATGRWYLALLGIAAPAAMLVPALVRRLRPTHASSGAEPWRPPEGPVAVVGDDRWARGYVRAVAVERGRAPAGEAWAEPWMRWLGEPSAGDRMVHVPRGATAPTWCRTTVAVGPHGRVERTPDGESALPPLAMTAVTADARARAAAAARGDTTLPAALRWADLPSPTQERARGAPRRLTVTLGCTATATLQLDLDADGPHLLIAGTTGSGKSVTLETLVAALALAHPPADLEIALVDFKAGAGLRSCLTLPRVCGVLTDLDGALATRVIDALSAELAARKRAVAERGLASIAEWERRGDAPARLLVVIDEYQEIVTRHPSFLPDLARLAAQGRSLGLHLVLATQRPAGAVTPEVRANVSTTIALRVAGAAESRDLVGTPEAADLPPGIPGRALISRAGAVEMAQIAAPIADPSPAVSRVGAPAPPGRSLAHVAASRWRRAAPARALWLPPLPARWEPAPGDQVRLALADWPRERLQREVVWRPTDGPAVIVGPARSGRTSALSSLAQQARAVGMRPVWLPSDPREAARTVHLVGRASDALLVVDDAERALARLGQADDGAAADALLARLALRAPTAVACATHAPIRLAAAAAITAVIPGHDPGAAAPWGAPRDRALSSSHPGRAWLSIGGAWVEGQLCHGDHHPAERWVRSLPDHVESGWAVGGDRASTLTAPRGRVAVVGAAGAARDAVAASLPHATVTCHDAPHLVPPVDAVLLLDPSPRALRMLAPRGWQGIAEPVPRDGRCALIVDAVATAVQLRAR</sequence>
<dbReference type="GO" id="GO:0003677">
    <property type="term" value="F:DNA binding"/>
    <property type="evidence" value="ECO:0007669"/>
    <property type="project" value="InterPro"/>
</dbReference>
<evidence type="ECO:0008006" key="9">
    <source>
        <dbReference type="Google" id="ProtNLM"/>
    </source>
</evidence>
<dbReference type="SUPFAM" id="SSF49879">
    <property type="entry name" value="SMAD/FHA domain"/>
    <property type="match status" value="1"/>
</dbReference>
<dbReference type="InterPro" id="IPR050206">
    <property type="entry name" value="FtsK/SpoIIIE/SftA"/>
</dbReference>
<dbReference type="PANTHER" id="PTHR22683">
    <property type="entry name" value="SPORULATION PROTEIN RELATED"/>
    <property type="match status" value="1"/>
</dbReference>
<dbReference type="AlphaFoldDB" id="A0A919UHF5"/>
<gene>
    <name evidence="7" type="ORF">Dac01nite_21260</name>
</gene>
<evidence type="ECO:0000259" key="5">
    <source>
        <dbReference type="PROSITE" id="PS50006"/>
    </source>
</evidence>
<dbReference type="RefSeq" id="WP_203656803.1">
    <property type="nucleotide sequence ID" value="NZ_BONR01000005.1"/>
</dbReference>
<dbReference type="InterPro" id="IPR000253">
    <property type="entry name" value="FHA_dom"/>
</dbReference>
<evidence type="ECO:0000256" key="2">
    <source>
        <dbReference type="ARBA" id="ARBA00022741"/>
    </source>
</evidence>
<dbReference type="InterPro" id="IPR008984">
    <property type="entry name" value="SMAD_FHA_dom_sf"/>
</dbReference>
<dbReference type="Gene3D" id="3.40.50.300">
    <property type="entry name" value="P-loop containing nucleotide triphosphate hydrolases"/>
    <property type="match status" value="1"/>
</dbReference>
<evidence type="ECO:0000313" key="7">
    <source>
        <dbReference type="EMBL" id="GIG55374.1"/>
    </source>
</evidence>
<dbReference type="GO" id="GO:0005524">
    <property type="term" value="F:ATP binding"/>
    <property type="evidence" value="ECO:0007669"/>
    <property type="project" value="UniProtKB-UniRule"/>
</dbReference>
<dbReference type="EMBL" id="BONR01000005">
    <property type="protein sequence ID" value="GIG55374.1"/>
    <property type="molecule type" value="Genomic_DNA"/>
</dbReference>
<evidence type="ECO:0000256" key="3">
    <source>
        <dbReference type="ARBA" id="ARBA00022840"/>
    </source>
</evidence>
<dbReference type="InterPro" id="IPR003593">
    <property type="entry name" value="AAA+_ATPase"/>
</dbReference>
<proteinExistence type="predicted"/>
<evidence type="ECO:0000256" key="4">
    <source>
        <dbReference type="PROSITE-ProRule" id="PRU00289"/>
    </source>
</evidence>
<dbReference type="Gene3D" id="2.60.200.20">
    <property type="match status" value="1"/>
</dbReference>
<keyword evidence="1" id="KW-0597">Phosphoprotein</keyword>
<dbReference type="InterPro" id="IPR002543">
    <property type="entry name" value="FtsK_dom"/>
</dbReference>
<dbReference type="SUPFAM" id="SSF52540">
    <property type="entry name" value="P-loop containing nucleoside triphosphate hydrolases"/>
    <property type="match status" value="1"/>
</dbReference>
<keyword evidence="3 4" id="KW-0067">ATP-binding</keyword>
<name>A0A919UHF5_9MICO</name>
<dbReference type="CDD" id="cd01127">
    <property type="entry name" value="TrwB_TraG_TraD_VirD4"/>
    <property type="match status" value="1"/>
</dbReference>
<feature type="domain" description="FtsK" evidence="6">
    <location>
        <begin position="373"/>
        <end position="559"/>
    </location>
</feature>
<dbReference type="PROSITE" id="PS50901">
    <property type="entry name" value="FTSK"/>
    <property type="match status" value="1"/>
</dbReference>
<comment type="caution">
    <text evidence="7">The sequence shown here is derived from an EMBL/GenBank/DDBJ whole genome shotgun (WGS) entry which is preliminary data.</text>
</comment>
<keyword evidence="8" id="KW-1185">Reference proteome</keyword>
<feature type="domain" description="FHA" evidence="5">
    <location>
        <begin position="93"/>
        <end position="117"/>
    </location>
</feature>
<dbReference type="PANTHER" id="PTHR22683:SF1">
    <property type="entry name" value="TYPE VII SECRETION SYSTEM PROTEIN ESSC"/>
    <property type="match status" value="1"/>
</dbReference>
<accession>A0A919UHF5</accession>
<evidence type="ECO:0000256" key="1">
    <source>
        <dbReference type="ARBA" id="ARBA00022553"/>
    </source>
</evidence>